<keyword evidence="4" id="KW-1185">Reference proteome</keyword>
<evidence type="ECO:0000256" key="1">
    <source>
        <dbReference type="ARBA" id="ARBA00023002"/>
    </source>
</evidence>
<comment type="caution">
    <text evidence="3">The sequence shown here is derived from an EMBL/GenBank/DDBJ whole genome shotgun (WGS) entry which is preliminary data.</text>
</comment>
<dbReference type="EMBL" id="JBHSJJ010000024">
    <property type="protein sequence ID" value="MFC4874914.1"/>
    <property type="molecule type" value="Genomic_DNA"/>
</dbReference>
<dbReference type="Pfam" id="PF03807">
    <property type="entry name" value="F420_oxidored"/>
    <property type="match status" value="1"/>
</dbReference>
<dbReference type="Proteomes" id="UP001595818">
    <property type="component" value="Unassembled WGS sequence"/>
</dbReference>
<evidence type="ECO:0000259" key="2">
    <source>
        <dbReference type="Pfam" id="PF03807"/>
    </source>
</evidence>
<evidence type="ECO:0000313" key="4">
    <source>
        <dbReference type="Proteomes" id="UP001595818"/>
    </source>
</evidence>
<sequence>MNIAILGETKLAITLGTRYLSRGMDVFYGVTKNFVFTDIEWKIFNKSVDRMLSYEEAIENADVVFICCENKSLKKICQALSTVEVESKIIIDCTNGIFSTGFNCNSSLLKKHAGDQRVFKAFNNLGLDYPGSDPLGVIKETYYCGEDCPEKFKVKKLIELIGFTAIDAGEFESALLLEAFYHLKVKISSLKAEKTDYHFKLISL</sequence>
<dbReference type="InterPro" id="IPR028939">
    <property type="entry name" value="P5C_Rdtase_cat_N"/>
</dbReference>
<dbReference type="SUPFAM" id="SSF51735">
    <property type="entry name" value="NAD(P)-binding Rossmann-fold domains"/>
    <property type="match status" value="1"/>
</dbReference>
<gene>
    <name evidence="3" type="ORF">ACFPFU_24635</name>
</gene>
<dbReference type="PANTHER" id="PTHR14239">
    <property type="entry name" value="DUDULIN-RELATED"/>
    <property type="match status" value="1"/>
</dbReference>
<dbReference type="Gene3D" id="3.40.50.720">
    <property type="entry name" value="NAD(P)-binding Rossmann-like Domain"/>
    <property type="match status" value="1"/>
</dbReference>
<feature type="domain" description="Pyrroline-5-carboxylate reductase catalytic N-terminal" evidence="2">
    <location>
        <begin position="3"/>
        <end position="96"/>
    </location>
</feature>
<keyword evidence="1" id="KW-0560">Oxidoreductase</keyword>
<accession>A0ABV9T963</accession>
<proteinExistence type="predicted"/>
<dbReference type="PANTHER" id="PTHR14239:SF0">
    <property type="entry name" value="F420-DEPENDENT NADP REDUCTASE"/>
    <property type="match status" value="1"/>
</dbReference>
<protein>
    <submittedName>
        <fullName evidence="3">NADPH-dependent F420 reductase</fullName>
    </submittedName>
</protein>
<dbReference type="InterPro" id="IPR036291">
    <property type="entry name" value="NAD(P)-bd_dom_sf"/>
</dbReference>
<organism evidence="3 4">
    <name type="scientific">Negadavirga shengliensis</name>
    <dbReference type="NCBI Taxonomy" id="1389218"/>
    <lineage>
        <taxon>Bacteria</taxon>
        <taxon>Pseudomonadati</taxon>
        <taxon>Bacteroidota</taxon>
        <taxon>Cytophagia</taxon>
        <taxon>Cytophagales</taxon>
        <taxon>Cyclobacteriaceae</taxon>
        <taxon>Negadavirga</taxon>
    </lineage>
</organism>
<dbReference type="RefSeq" id="WP_377069226.1">
    <property type="nucleotide sequence ID" value="NZ_JBHSJJ010000024.1"/>
</dbReference>
<evidence type="ECO:0000313" key="3">
    <source>
        <dbReference type="EMBL" id="MFC4874914.1"/>
    </source>
</evidence>
<name>A0ABV9T963_9BACT</name>
<reference evidence="4" key="1">
    <citation type="journal article" date="2019" name="Int. J. Syst. Evol. Microbiol.">
        <title>The Global Catalogue of Microorganisms (GCM) 10K type strain sequencing project: providing services to taxonomists for standard genome sequencing and annotation.</title>
        <authorList>
            <consortium name="The Broad Institute Genomics Platform"/>
            <consortium name="The Broad Institute Genome Sequencing Center for Infectious Disease"/>
            <person name="Wu L."/>
            <person name="Ma J."/>
        </authorList>
    </citation>
    <scope>NUCLEOTIDE SEQUENCE [LARGE SCALE GENOMIC DNA]</scope>
    <source>
        <strain evidence="4">CGMCC 4.7466</strain>
    </source>
</reference>
<dbReference type="InterPro" id="IPR051267">
    <property type="entry name" value="STEAP_metalloreductase"/>
</dbReference>